<dbReference type="Pfam" id="PF00916">
    <property type="entry name" value="Sulfate_transp"/>
    <property type="match status" value="1"/>
</dbReference>
<dbReference type="AlphaFoldDB" id="A0AAQ3JY59"/>
<evidence type="ECO:0000256" key="2">
    <source>
        <dbReference type="ARBA" id="ARBA00022692"/>
    </source>
</evidence>
<keyword evidence="2 5" id="KW-0812">Transmembrane</keyword>
<keyword evidence="3 5" id="KW-1133">Transmembrane helix</keyword>
<protein>
    <submittedName>
        <fullName evidence="7">Sulfate transporter 2.1</fullName>
    </submittedName>
</protein>
<sequence length="96" mass="10820">MAITVIISLQLLTKLLYYTPITILASIILFVLPGLIDIKEAYNIWKVDKMDFLACIGAFLGVIMSFSKVTISILWPKIEMLGRIQGTDVFCSVRHE</sequence>
<keyword evidence="4 5" id="KW-0472">Membrane</keyword>
<gene>
    <name evidence="7" type="ORF">Cni_G06891</name>
</gene>
<accession>A0AAQ3JY59</accession>
<evidence type="ECO:0000256" key="4">
    <source>
        <dbReference type="ARBA" id="ARBA00023136"/>
    </source>
</evidence>
<feature type="domain" description="SLC26A/SulP transporter" evidence="6">
    <location>
        <begin position="1"/>
        <end position="56"/>
    </location>
</feature>
<evidence type="ECO:0000259" key="6">
    <source>
        <dbReference type="Pfam" id="PF00916"/>
    </source>
</evidence>
<keyword evidence="8" id="KW-1185">Reference proteome</keyword>
<dbReference type="EMBL" id="CP136891">
    <property type="protein sequence ID" value="WOK98181.1"/>
    <property type="molecule type" value="Genomic_DNA"/>
</dbReference>
<dbReference type="Proteomes" id="UP001327560">
    <property type="component" value="Chromosome 2"/>
</dbReference>
<name>A0AAQ3JY59_9LILI</name>
<comment type="subcellular location">
    <subcellularLocation>
        <location evidence="1">Membrane</location>
        <topology evidence="1">Multi-pass membrane protein</topology>
    </subcellularLocation>
</comment>
<dbReference type="PANTHER" id="PTHR11814">
    <property type="entry name" value="SULFATE TRANSPORTER"/>
    <property type="match status" value="1"/>
</dbReference>
<evidence type="ECO:0000256" key="1">
    <source>
        <dbReference type="ARBA" id="ARBA00004141"/>
    </source>
</evidence>
<dbReference type="GO" id="GO:0055085">
    <property type="term" value="P:transmembrane transport"/>
    <property type="evidence" value="ECO:0007669"/>
    <property type="project" value="InterPro"/>
</dbReference>
<evidence type="ECO:0000313" key="7">
    <source>
        <dbReference type="EMBL" id="WOK98181.1"/>
    </source>
</evidence>
<evidence type="ECO:0000256" key="5">
    <source>
        <dbReference type="SAM" id="Phobius"/>
    </source>
</evidence>
<dbReference type="InterPro" id="IPR011547">
    <property type="entry name" value="SLC26A/SulP_dom"/>
</dbReference>
<feature type="transmembrane region" description="Helical" evidence="5">
    <location>
        <begin position="15"/>
        <end position="36"/>
    </location>
</feature>
<feature type="transmembrane region" description="Helical" evidence="5">
    <location>
        <begin position="56"/>
        <end position="75"/>
    </location>
</feature>
<evidence type="ECO:0000256" key="3">
    <source>
        <dbReference type="ARBA" id="ARBA00022989"/>
    </source>
</evidence>
<dbReference type="InterPro" id="IPR001902">
    <property type="entry name" value="SLC26A/SulP_fam"/>
</dbReference>
<evidence type="ECO:0000313" key="8">
    <source>
        <dbReference type="Proteomes" id="UP001327560"/>
    </source>
</evidence>
<dbReference type="GO" id="GO:0016020">
    <property type="term" value="C:membrane"/>
    <property type="evidence" value="ECO:0007669"/>
    <property type="project" value="UniProtKB-SubCell"/>
</dbReference>
<organism evidence="7 8">
    <name type="scientific">Canna indica</name>
    <name type="common">Indian-shot</name>
    <dbReference type="NCBI Taxonomy" id="4628"/>
    <lineage>
        <taxon>Eukaryota</taxon>
        <taxon>Viridiplantae</taxon>
        <taxon>Streptophyta</taxon>
        <taxon>Embryophyta</taxon>
        <taxon>Tracheophyta</taxon>
        <taxon>Spermatophyta</taxon>
        <taxon>Magnoliopsida</taxon>
        <taxon>Liliopsida</taxon>
        <taxon>Zingiberales</taxon>
        <taxon>Cannaceae</taxon>
        <taxon>Canna</taxon>
    </lineage>
</organism>
<reference evidence="7 8" key="1">
    <citation type="submission" date="2023-10" db="EMBL/GenBank/DDBJ databases">
        <title>Chromosome-scale genome assembly provides insights into flower coloration mechanisms of Canna indica.</title>
        <authorList>
            <person name="Li C."/>
        </authorList>
    </citation>
    <scope>NUCLEOTIDE SEQUENCE [LARGE SCALE GENOMIC DNA]</scope>
    <source>
        <tissue evidence="7">Flower</tissue>
    </source>
</reference>
<proteinExistence type="predicted"/>